<dbReference type="InterPro" id="IPR009056">
    <property type="entry name" value="Cyt_c-like_dom"/>
</dbReference>
<feature type="domain" description="Cytochrome c" evidence="6">
    <location>
        <begin position="51"/>
        <end position="138"/>
    </location>
</feature>
<reference evidence="7 8" key="1">
    <citation type="submission" date="2018-03" db="EMBL/GenBank/DDBJ databases">
        <title>Draft Genome Sequences of the Obligatory Marine Myxobacteria Enhygromyxa salina SWB007.</title>
        <authorList>
            <person name="Poehlein A."/>
            <person name="Moghaddam J.A."/>
            <person name="Harms H."/>
            <person name="Alanjari M."/>
            <person name="Koenig G.M."/>
            <person name="Daniel R."/>
            <person name="Schaeberle T.F."/>
        </authorList>
    </citation>
    <scope>NUCLEOTIDE SEQUENCE [LARGE SCALE GENOMIC DNA]</scope>
    <source>
        <strain evidence="7 8">SWB007</strain>
    </source>
</reference>
<protein>
    <recommendedName>
        <fullName evidence="6">Cytochrome c domain-containing protein</fullName>
    </recommendedName>
</protein>
<dbReference type="EMBL" id="PVNL01000034">
    <property type="protein sequence ID" value="PRQ08901.1"/>
    <property type="molecule type" value="Genomic_DNA"/>
</dbReference>
<accession>A0A2S9YUX0</accession>
<dbReference type="Gene3D" id="2.60.120.230">
    <property type="match status" value="1"/>
</dbReference>
<gene>
    <name evidence="7" type="ORF">ENSA7_13910</name>
</gene>
<dbReference type="AlphaFoldDB" id="A0A2S9YUX0"/>
<dbReference type="GO" id="GO:0005507">
    <property type="term" value="F:copper ion binding"/>
    <property type="evidence" value="ECO:0007669"/>
    <property type="project" value="InterPro"/>
</dbReference>
<evidence type="ECO:0000313" key="7">
    <source>
        <dbReference type="EMBL" id="PRQ08901.1"/>
    </source>
</evidence>
<evidence type="ECO:0000313" key="8">
    <source>
        <dbReference type="Proteomes" id="UP000238823"/>
    </source>
</evidence>
<evidence type="ECO:0000256" key="4">
    <source>
        <dbReference type="PROSITE-ProRule" id="PRU00433"/>
    </source>
</evidence>
<keyword evidence="2 4" id="KW-0408">Iron</keyword>
<dbReference type="GO" id="GO:0020037">
    <property type="term" value="F:heme binding"/>
    <property type="evidence" value="ECO:0007669"/>
    <property type="project" value="InterPro"/>
</dbReference>
<dbReference type="GO" id="GO:0009055">
    <property type="term" value="F:electron transfer activity"/>
    <property type="evidence" value="ECO:0007669"/>
    <property type="project" value="InterPro"/>
</dbReference>
<dbReference type="Gene3D" id="2.60.120.310">
    <property type="entry name" value="Copper type II, ascorbate-dependent monooxygenase, N-terminal domain"/>
    <property type="match status" value="1"/>
</dbReference>
<dbReference type="InterPro" id="IPR014784">
    <property type="entry name" value="Cu2_ascorb_mOase-like_C"/>
</dbReference>
<comment type="caution">
    <text evidence="7">The sequence shown here is derived from an EMBL/GenBank/DDBJ whole genome shotgun (WGS) entry which is preliminary data.</text>
</comment>
<proteinExistence type="predicted"/>
<dbReference type="PANTHER" id="PTHR10157">
    <property type="entry name" value="DOPAMINE BETA HYDROXYLASE RELATED"/>
    <property type="match status" value="1"/>
</dbReference>
<dbReference type="OrthoDB" id="258766at2"/>
<dbReference type="InterPro" id="IPR036939">
    <property type="entry name" value="Cu2_ascorb_mOase_N_sf"/>
</dbReference>
<keyword evidence="3" id="KW-1015">Disulfide bond</keyword>
<organism evidence="7 8">
    <name type="scientific">Enhygromyxa salina</name>
    <dbReference type="NCBI Taxonomy" id="215803"/>
    <lineage>
        <taxon>Bacteria</taxon>
        <taxon>Pseudomonadati</taxon>
        <taxon>Myxococcota</taxon>
        <taxon>Polyangia</taxon>
        <taxon>Nannocystales</taxon>
        <taxon>Nannocystaceae</taxon>
        <taxon>Enhygromyxa</taxon>
    </lineage>
</organism>
<dbReference type="PANTHER" id="PTHR10157:SF23">
    <property type="entry name" value="MOXD1 HOMOLOG 1"/>
    <property type="match status" value="1"/>
</dbReference>
<sequence length="470" mass="50793">MAASLATHGSRSLGAALLGIISLVACSPDRDLADDESSTADTETDADHTDTDAPTWWRDVEPVVRTACVTCHSPDNIGPFSLETYDEFLALAPILAPAIESGQMPPWPPGDDCNTYANDRSLSDDQQELLLSYMAGDMPEGDPADSPPDGPPAREVVPDAVLEMAEPYTPTSADDYRCFTMPWPEDITEDRFVTALEVYPGERSLVHHVIMFVVEADQADDFLDLDANDPGPGYTCFGGPGTAPGLPPTWLGAWVPGLEAGFAPEGVGLRVTPGSMLIMQVHYHATPGMDLADRSSIGVEMQASVDRPAVILPMTNIAWLAGNGAMHIPAGDPDVTHETTIDNTHPVMANLIANGLGAPADADLEIHDGGLHMHLFGKRGRLQVRDKGGGNEACIVDVPRWDFNWQSSYLLEQPLILSPDRELHLQCWWDNSAENQPFVDGVQLEPSDLDWGDRTLDEMCLGIMYITAAK</sequence>
<evidence type="ECO:0000256" key="5">
    <source>
        <dbReference type="SAM" id="MobiDB-lite"/>
    </source>
</evidence>
<keyword evidence="4" id="KW-0349">Heme</keyword>
<feature type="compositionally biased region" description="Acidic residues" evidence="5">
    <location>
        <begin position="32"/>
        <end position="44"/>
    </location>
</feature>
<evidence type="ECO:0000256" key="1">
    <source>
        <dbReference type="ARBA" id="ARBA00022723"/>
    </source>
</evidence>
<dbReference type="InterPro" id="IPR008977">
    <property type="entry name" value="PHM/PNGase_F_dom_sf"/>
</dbReference>
<dbReference type="RefSeq" id="WP_106088435.1">
    <property type="nucleotide sequence ID" value="NZ_PVNL01000034.1"/>
</dbReference>
<name>A0A2S9YUX0_9BACT</name>
<dbReference type="SUPFAM" id="SSF49742">
    <property type="entry name" value="PHM/PNGase F"/>
    <property type="match status" value="2"/>
</dbReference>
<dbReference type="PROSITE" id="PS51007">
    <property type="entry name" value="CYTC"/>
    <property type="match status" value="1"/>
</dbReference>
<dbReference type="InterPro" id="IPR000945">
    <property type="entry name" value="DBH-like"/>
</dbReference>
<evidence type="ECO:0000256" key="2">
    <source>
        <dbReference type="ARBA" id="ARBA00023004"/>
    </source>
</evidence>
<evidence type="ECO:0000256" key="3">
    <source>
        <dbReference type="ARBA" id="ARBA00023157"/>
    </source>
</evidence>
<dbReference type="GO" id="GO:0004500">
    <property type="term" value="F:dopamine beta-monooxygenase activity"/>
    <property type="evidence" value="ECO:0007669"/>
    <property type="project" value="InterPro"/>
</dbReference>
<keyword evidence="1 4" id="KW-0479">Metal-binding</keyword>
<evidence type="ECO:0000259" key="6">
    <source>
        <dbReference type="PROSITE" id="PS51007"/>
    </source>
</evidence>
<dbReference type="Proteomes" id="UP000238823">
    <property type="component" value="Unassembled WGS sequence"/>
</dbReference>
<feature type="region of interest" description="Disordered" evidence="5">
    <location>
        <begin position="31"/>
        <end position="54"/>
    </location>
</feature>